<dbReference type="SUPFAM" id="SSF49562">
    <property type="entry name" value="C2 domain (Calcium/lipid-binding domain, CaLB)"/>
    <property type="match status" value="1"/>
</dbReference>
<gene>
    <name evidence="9" type="ORF">X975_14548</name>
</gene>
<dbReference type="PANTHER" id="PTHR16461">
    <property type="entry name" value="TOLL-INTERACTING PROTEIN"/>
    <property type="match status" value="1"/>
</dbReference>
<dbReference type="GO" id="GO:0031624">
    <property type="term" value="F:ubiquitin conjugating enzyme binding"/>
    <property type="evidence" value="ECO:0007669"/>
    <property type="project" value="TreeGrafter"/>
</dbReference>
<feature type="non-terminal residue" evidence="9">
    <location>
        <position position="282"/>
    </location>
</feature>
<dbReference type="SUPFAM" id="SSF46934">
    <property type="entry name" value="UBA-like"/>
    <property type="match status" value="1"/>
</dbReference>
<dbReference type="PROSITE" id="PS50004">
    <property type="entry name" value="C2"/>
    <property type="match status" value="1"/>
</dbReference>
<dbReference type="Pfam" id="PF02845">
    <property type="entry name" value="CUE"/>
    <property type="match status" value="1"/>
</dbReference>
<evidence type="ECO:0000259" key="7">
    <source>
        <dbReference type="PROSITE" id="PS50004"/>
    </source>
</evidence>
<dbReference type="GO" id="GO:0043130">
    <property type="term" value="F:ubiquitin binding"/>
    <property type="evidence" value="ECO:0007669"/>
    <property type="project" value="InterPro"/>
</dbReference>
<keyword evidence="10" id="KW-1185">Reference proteome</keyword>
<evidence type="ECO:0000313" key="10">
    <source>
        <dbReference type="Proteomes" id="UP000054359"/>
    </source>
</evidence>
<reference evidence="9 10" key="1">
    <citation type="submission" date="2013-11" db="EMBL/GenBank/DDBJ databases">
        <title>Genome sequencing of Stegodyphus mimosarum.</title>
        <authorList>
            <person name="Bechsgaard J."/>
        </authorList>
    </citation>
    <scope>NUCLEOTIDE SEQUENCE [LARGE SCALE GENOMIC DNA]</scope>
</reference>
<dbReference type="SMART" id="SM00546">
    <property type="entry name" value="CUE"/>
    <property type="match status" value="1"/>
</dbReference>
<evidence type="ECO:0000256" key="5">
    <source>
        <dbReference type="ARBA" id="ARBA00023198"/>
    </source>
</evidence>
<sequence length="282" mass="31784">MAAAKYVDRRKEVMIGNLPDDFLRVGSSNQGTSQCSNASRPSQTVDHQNFTRYNSVAQITLCIVQAQLAKNYGMYRMDPYVRVRIGHTVYETHSDVRAGKFPNWNKTIHSYLPQGIKSFHLEVFDERTITPDERIAHADFEIPEEAFQGKFVDTWIPLSGRQGEGKEGSINITALIRPVPYWPTVMPAAAPVMVIPQTGITPMPYYMPAQPLGYPIIPQPMHNPQYPYPATQQQPYRPTEDDVKQMQEMFPAYDKEVIMGVLESSGGNKEQAATSLLSLSDK</sequence>
<evidence type="ECO:0000256" key="3">
    <source>
        <dbReference type="ARBA" id="ARBA00022859"/>
    </source>
</evidence>
<dbReference type="EMBL" id="KK120692">
    <property type="protein sequence ID" value="KFM78833.1"/>
    <property type="molecule type" value="Genomic_DNA"/>
</dbReference>
<protein>
    <submittedName>
        <fullName evidence="9">Toll-interacting protein</fullName>
    </submittedName>
</protein>
<keyword evidence="3" id="KW-0391">Immunity</keyword>
<dbReference type="STRING" id="407821.A0A087UN94"/>
<evidence type="ECO:0000256" key="4">
    <source>
        <dbReference type="ARBA" id="ARBA00023006"/>
    </source>
</evidence>
<dbReference type="GO" id="GO:0045087">
    <property type="term" value="P:innate immune response"/>
    <property type="evidence" value="ECO:0007669"/>
    <property type="project" value="UniProtKB-KW"/>
</dbReference>
<organism evidence="9 10">
    <name type="scientific">Stegodyphus mimosarum</name>
    <name type="common">African social velvet spider</name>
    <dbReference type="NCBI Taxonomy" id="407821"/>
    <lineage>
        <taxon>Eukaryota</taxon>
        <taxon>Metazoa</taxon>
        <taxon>Ecdysozoa</taxon>
        <taxon>Arthropoda</taxon>
        <taxon>Chelicerata</taxon>
        <taxon>Arachnida</taxon>
        <taxon>Araneae</taxon>
        <taxon>Araneomorphae</taxon>
        <taxon>Entelegynae</taxon>
        <taxon>Eresoidea</taxon>
        <taxon>Eresidae</taxon>
        <taxon>Stegodyphus</taxon>
    </lineage>
</organism>
<proteinExistence type="inferred from homology"/>
<comment type="similarity">
    <text evidence="1">Belongs to the tollip family.</text>
</comment>
<feature type="region of interest" description="Disordered" evidence="6">
    <location>
        <begin position="263"/>
        <end position="282"/>
    </location>
</feature>
<feature type="compositionally biased region" description="Polar residues" evidence="6">
    <location>
        <begin position="265"/>
        <end position="282"/>
    </location>
</feature>
<dbReference type="GO" id="GO:0006914">
    <property type="term" value="P:autophagy"/>
    <property type="evidence" value="ECO:0007669"/>
    <property type="project" value="UniProtKB-KW"/>
</dbReference>
<keyword evidence="4" id="KW-0072">Autophagy</keyword>
<dbReference type="InterPro" id="IPR035892">
    <property type="entry name" value="C2_domain_sf"/>
</dbReference>
<dbReference type="InterPro" id="IPR000008">
    <property type="entry name" value="C2_dom"/>
</dbReference>
<dbReference type="Gene3D" id="1.10.8.10">
    <property type="entry name" value="DNA helicase RuvA subunit, C-terminal domain"/>
    <property type="match status" value="1"/>
</dbReference>
<dbReference type="PANTHER" id="PTHR16461:SF5">
    <property type="entry name" value="TOLL-INTERACTING PROTEIN"/>
    <property type="match status" value="1"/>
</dbReference>
<dbReference type="InterPro" id="IPR009060">
    <property type="entry name" value="UBA-like_sf"/>
</dbReference>
<dbReference type="Pfam" id="PF00168">
    <property type="entry name" value="C2"/>
    <property type="match status" value="1"/>
</dbReference>
<accession>A0A087UN94</accession>
<feature type="domain" description="CUE" evidence="8">
    <location>
        <begin position="238"/>
        <end position="281"/>
    </location>
</feature>
<evidence type="ECO:0000256" key="6">
    <source>
        <dbReference type="SAM" id="MobiDB-lite"/>
    </source>
</evidence>
<dbReference type="Gene3D" id="2.60.40.150">
    <property type="entry name" value="C2 domain"/>
    <property type="match status" value="1"/>
</dbReference>
<dbReference type="AlphaFoldDB" id="A0A087UN94"/>
<evidence type="ECO:0000259" key="8">
    <source>
        <dbReference type="PROSITE" id="PS51140"/>
    </source>
</evidence>
<keyword evidence="5" id="KW-0395">Inflammatory response</keyword>
<evidence type="ECO:0000256" key="2">
    <source>
        <dbReference type="ARBA" id="ARBA00022588"/>
    </source>
</evidence>
<dbReference type="Proteomes" id="UP000054359">
    <property type="component" value="Unassembled WGS sequence"/>
</dbReference>
<name>A0A087UN94_STEMI</name>
<evidence type="ECO:0000256" key="1">
    <source>
        <dbReference type="ARBA" id="ARBA00009278"/>
    </source>
</evidence>
<dbReference type="OMA" id="CIVQAQL"/>
<dbReference type="GO" id="GO:0005737">
    <property type="term" value="C:cytoplasm"/>
    <property type="evidence" value="ECO:0007669"/>
    <property type="project" value="TreeGrafter"/>
</dbReference>
<evidence type="ECO:0000313" key="9">
    <source>
        <dbReference type="EMBL" id="KFM78833.1"/>
    </source>
</evidence>
<feature type="domain" description="C2" evidence="7">
    <location>
        <begin position="35"/>
        <end position="156"/>
    </location>
</feature>
<dbReference type="PROSITE" id="PS51140">
    <property type="entry name" value="CUE"/>
    <property type="match status" value="1"/>
</dbReference>
<dbReference type="InterPro" id="IPR003892">
    <property type="entry name" value="CUE"/>
</dbReference>
<dbReference type="OrthoDB" id="9942608at2759"/>
<keyword evidence="2" id="KW-0399">Innate immunity</keyword>
<dbReference type="GO" id="GO:0006511">
    <property type="term" value="P:ubiquitin-dependent protein catabolic process"/>
    <property type="evidence" value="ECO:0007669"/>
    <property type="project" value="TreeGrafter"/>
</dbReference>